<protein>
    <submittedName>
        <fullName evidence="2">Uncharacterized protein</fullName>
    </submittedName>
</protein>
<keyword evidence="3" id="KW-1185">Reference proteome</keyword>
<sequence precursor="true">MSKQKGAVLLSAVVVAAASFVLAQQQPGAGGPSLAALLNQRQQTLQELVDLARSNHEQGEGSLETLIAAESELLEARLDAATTPQERIAIRRSQLRLAVRLEEGVSALAENGDGAPTDVMKARVGRLNAQVELLREEQKQ</sequence>
<evidence type="ECO:0000256" key="1">
    <source>
        <dbReference type="SAM" id="SignalP"/>
    </source>
</evidence>
<proteinExistence type="predicted"/>
<dbReference type="EMBL" id="CP036291">
    <property type="protein sequence ID" value="QDU89821.1"/>
    <property type="molecule type" value="Genomic_DNA"/>
</dbReference>
<dbReference type="Proteomes" id="UP000317429">
    <property type="component" value="Chromosome"/>
</dbReference>
<dbReference type="AlphaFoldDB" id="A0A518DEB3"/>
<dbReference type="RefSeq" id="WP_145287075.1">
    <property type="nucleotide sequence ID" value="NZ_CP036291.1"/>
</dbReference>
<evidence type="ECO:0000313" key="2">
    <source>
        <dbReference type="EMBL" id="QDU89821.1"/>
    </source>
</evidence>
<accession>A0A518DEB3</accession>
<feature type="signal peptide" evidence="1">
    <location>
        <begin position="1"/>
        <end position="23"/>
    </location>
</feature>
<feature type="chain" id="PRO_5021790913" evidence="1">
    <location>
        <begin position="24"/>
        <end position="140"/>
    </location>
</feature>
<name>A0A518DEB3_9BACT</name>
<gene>
    <name evidence="2" type="ORF">Pla175_32170</name>
</gene>
<organism evidence="2 3">
    <name type="scientific">Pirellulimonas nuda</name>
    <dbReference type="NCBI Taxonomy" id="2528009"/>
    <lineage>
        <taxon>Bacteria</taxon>
        <taxon>Pseudomonadati</taxon>
        <taxon>Planctomycetota</taxon>
        <taxon>Planctomycetia</taxon>
        <taxon>Pirellulales</taxon>
        <taxon>Lacipirellulaceae</taxon>
        <taxon>Pirellulimonas</taxon>
    </lineage>
</organism>
<dbReference type="KEGG" id="pnd:Pla175_32170"/>
<reference evidence="2 3" key="1">
    <citation type="submission" date="2019-02" db="EMBL/GenBank/DDBJ databases">
        <title>Deep-cultivation of Planctomycetes and their phenomic and genomic characterization uncovers novel biology.</title>
        <authorList>
            <person name="Wiegand S."/>
            <person name="Jogler M."/>
            <person name="Boedeker C."/>
            <person name="Pinto D."/>
            <person name="Vollmers J."/>
            <person name="Rivas-Marin E."/>
            <person name="Kohn T."/>
            <person name="Peeters S.H."/>
            <person name="Heuer A."/>
            <person name="Rast P."/>
            <person name="Oberbeckmann S."/>
            <person name="Bunk B."/>
            <person name="Jeske O."/>
            <person name="Meyerdierks A."/>
            <person name="Storesund J.E."/>
            <person name="Kallscheuer N."/>
            <person name="Luecker S."/>
            <person name="Lage O.M."/>
            <person name="Pohl T."/>
            <person name="Merkel B.J."/>
            <person name="Hornburger P."/>
            <person name="Mueller R.-W."/>
            <person name="Bruemmer F."/>
            <person name="Labrenz M."/>
            <person name="Spormann A.M."/>
            <person name="Op den Camp H."/>
            <person name="Overmann J."/>
            <person name="Amann R."/>
            <person name="Jetten M.S.M."/>
            <person name="Mascher T."/>
            <person name="Medema M.H."/>
            <person name="Devos D.P."/>
            <person name="Kaster A.-K."/>
            <person name="Ovreas L."/>
            <person name="Rohde M."/>
            <person name="Galperin M.Y."/>
            <person name="Jogler C."/>
        </authorList>
    </citation>
    <scope>NUCLEOTIDE SEQUENCE [LARGE SCALE GENOMIC DNA]</scope>
    <source>
        <strain evidence="2 3">Pla175</strain>
    </source>
</reference>
<evidence type="ECO:0000313" key="3">
    <source>
        <dbReference type="Proteomes" id="UP000317429"/>
    </source>
</evidence>
<keyword evidence="1" id="KW-0732">Signal</keyword>